<evidence type="ECO:0000313" key="9">
    <source>
        <dbReference type="Proteomes" id="UP000243338"/>
    </source>
</evidence>
<gene>
    <name evidence="8" type="ORF">SAMN04488587_2329</name>
</gene>
<keyword evidence="8" id="KW-0969">Cilium</keyword>
<dbReference type="EMBL" id="FOHQ01000008">
    <property type="protein sequence ID" value="SET09812.1"/>
    <property type="molecule type" value="Genomic_DNA"/>
</dbReference>
<evidence type="ECO:0000313" key="8">
    <source>
        <dbReference type="EMBL" id="SET09812.1"/>
    </source>
</evidence>
<dbReference type="InterPro" id="IPR018076">
    <property type="entry name" value="T2SS_GspF_dom"/>
</dbReference>
<accession>A0A1I0BSE3</accession>
<feature type="transmembrane region" description="Helical" evidence="6">
    <location>
        <begin position="64"/>
        <end position="89"/>
    </location>
</feature>
<evidence type="ECO:0000256" key="2">
    <source>
        <dbReference type="ARBA" id="ARBA00022475"/>
    </source>
</evidence>
<dbReference type="Proteomes" id="UP000243338">
    <property type="component" value="Unassembled WGS sequence"/>
</dbReference>
<organism evidence="8 9">
    <name type="scientific">Methanococcoides vulcani</name>
    <dbReference type="NCBI Taxonomy" id="1353158"/>
    <lineage>
        <taxon>Archaea</taxon>
        <taxon>Methanobacteriati</taxon>
        <taxon>Methanobacteriota</taxon>
        <taxon>Stenosarchaea group</taxon>
        <taxon>Methanomicrobia</taxon>
        <taxon>Methanosarcinales</taxon>
        <taxon>Methanosarcinaceae</taxon>
        <taxon>Methanococcoides</taxon>
    </lineage>
</organism>
<keyword evidence="9" id="KW-1185">Reference proteome</keyword>
<dbReference type="OrthoDB" id="12374at2157"/>
<dbReference type="STRING" id="1353158.SAMN04488587_2329"/>
<dbReference type="AlphaFoldDB" id="A0A1I0BSE3"/>
<keyword evidence="8" id="KW-0966">Cell projection</keyword>
<evidence type="ECO:0000259" key="7">
    <source>
        <dbReference type="Pfam" id="PF00482"/>
    </source>
</evidence>
<sequence>MAETTEVGPNGETTVIHEAEIPEMDEKELRKIEQYVINLRLGDSRKNIRLKEFLKDPKDAFYRYPYYSMLFSGPAALLFMITGFSFTWGTPTIDHVILFSVWIFIIPPAITYYRKHKFVNKVEEYLPNFLRDIAEMSRAGLTLPAALGTVAKGEYGEMTDEIKKMDASVSWGISFEETMEYFAKRMNTSLISRAVALITQASRAGGRVSFVLEAAARDASEIKTLERERRGNMAVYVVISYIAFFVFIFVILMLTTRFVPTMYEASQAVAGASAGGSFIGGFDPDAFIRTLFHACLLQGFMSGLVAGQLGENRLSGGLKHSFILTFIAWVCFLIL</sequence>
<dbReference type="PANTHER" id="PTHR35402">
    <property type="entry name" value="INTEGRAL MEMBRANE PROTEIN-RELATED"/>
    <property type="match status" value="1"/>
</dbReference>
<evidence type="ECO:0000256" key="4">
    <source>
        <dbReference type="ARBA" id="ARBA00022989"/>
    </source>
</evidence>
<name>A0A1I0BSE3_9EURY</name>
<protein>
    <submittedName>
        <fullName evidence="8">Flagellar protein FlaJ</fullName>
    </submittedName>
</protein>
<dbReference type="PANTHER" id="PTHR35402:SF1">
    <property type="entry name" value="TYPE II SECRETION SYSTEM PROTEIN GSPF DOMAIN-CONTAINING PROTEIN"/>
    <property type="match status" value="1"/>
</dbReference>
<keyword evidence="2" id="KW-1003">Cell membrane</keyword>
<evidence type="ECO:0000256" key="5">
    <source>
        <dbReference type="ARBA" id="ARBA00023136"/>
    </source>
</evidence>
<dbReference type="Pfam" id="PF00482">
    <property type="entry name" value="T2SSF"/>
    <property type="match status" value="1"/>
</dbReference>
<keyword evidence="3 6" id="KW-0812">Transmembrane</keyword>
<dbReference type="GO" id="GO:0005886">
    <property type="term" value="C:plasma membrane"/>
    <property type="evidence" value="ECO:0007669"/>
    <property type="project" value="UniProtKB-SubCell"/>
</dbReference>
<keyword evidence="8" id="KW-0282">Flagellum</keyword>
<reference evidence="9" key="1">
    <citation type="submission" date="2016-10" db="EMBL/GenBank/DDBJ databases">
        <authorList>
            <person name="Varghese N."/>
            <person name="Submissions S."/>
        </authorList>
    </citation>
    <scope>NUCLEOTIDE SEQUENCE [LARGE SCALE GENOMIC DNA]</scope>
    <source>
        <strain evidence="9">SLH 33</strain>
    </source>
</reference>
<evidence type="ECO:0000256" key="6">
    <source>
        <dbReference type="SAM" id="Phobius"/>
    </source>
</evidence>
<comment type="subcellular location">
    <subcellularLocation>
        <location evidence="1">Cell membrane</location>
        <topology evidence="1">Multi-pass membrane protein</topology>
    </subcellularLocation>
</comment>
<dbReference type="InterPro" id="IPR042094">
    <property type="entry name" value="T2SS_GspF_sf"/>
</dbReference>
<keyword evidence="5 6" id="KW-0472">Membrane</keyword>
<feature type="transmembrane region" description="Helical" evidence="6">
    <location>
        <begin position="95"/>
        <end position="113"/>
    </location>
</feature>
<feature type="domain" description="Type II secretion system protein GspF" evidence="7">
    <location>
        <begin position="129"/>
        <end position="255"/>
    </location>
</feature>
<proteinExistence type="predicted"/>
<dbReference type="InterPro" id="IPR056569">
    <property type="entry name" value="ArlJ-like"/>
</dbReference>
<keyword evidence="4 6" id="KW-1133">Transmembrane helix</keyword>
<evidence type="ECO:0000256" key="3">
    <source>
        <dbReference type="ARBA" id="ARBA00022692"/>
    </source>
</evidence>
<dbReference type="Gene3D" id="1.20.81.30">
    <property type="entry name" value="Type II secretion system (T2SS), domain F"/>
    <property type="match status" value="1"/>
</dbReference>
<evidence type="ECO:0000256" key="1">
    <source>
        <dbReference type="ARBA" id="ARBA00004651"/>
    </source>
</evidence>
<feature type="transmembrane region" description="Helical" evidence="6">
    <location>
        <begin position="233"/>
        <end position="254"/>
    </location>
</feature>